<evidence type="ECO:0000256" key="9">
    <source>
        <dbReference type="ARBA" id="ARBA00022692"/>
    </source>
</evidence>
<evidence type="ECO:0000313" key="16">
    <source>
        <dbReference type="Proteomes" id="UP000010552"/>
    </source>
</evidence>
<gene>
    <name evidence="15" type="ORF">PAL_GLEAN10012857</name>
</gene>
<name>L5KP85_PTEAL</name>
<evidence type="ECO:0000256" key="11">
    <source>
        <dbReference type="ARBA" id="ARBA00022989"/>
    </source>
</evidence>
<feature type="transmembrane region" description="Helical" evidence="14">
    <location>
        <begin position="124"/>
        <end position="147"/>
    </location>
</feature>
<dbReference type="InParanoid" id="L5KP85"/>
<accession>L5KP85</accession>
<proteinExistence type="inferred from homology"/>
<dbReference type="PANTHER" id="PTHR12002">
    <property type="entry name" value="CLAUDIN"/>
    <property type="match status" value="1"/>
</dbReference>
<dbReference type="Pfam" id="PF00822">
    <property type="entry name" value="PMP22_Claudin"/>
    <property type="match status" value="1"/>
</dbReference>
<evidence type="ECO:0000256" key="7">
    <source>
        <dbReference type="ARBA" id="ARBA00022475"/>
    </source>
</evidence>
<feature type="transmembrane region" description="Helical" evidence="14">
    <location>
        <begin position="206"/>
        <end position="226"/>
    </location>
</feature>
<keyword evidence="8" id="KW-0597">Phosphoprotein</keyword>
<evidence type="ECO:0000256" key="1">
    <source>
        <dbReference type="ARBA" id="ARBA00002246"/>
    </source>
</evidence>
<keyword evidence="6" id="KW-0796">Tight junction</keyword>
<evidence type="ECO:0000256" key="2">
    <source>
        <dbReference type="ARBA" id="ARBA00004435"/>
    </source>
</evidence>
<evidence type="ECO:0000256" key="13">
    <source>
        <dbReference type="ARBA" id="ARBA00046524"/>
    </source>
</evidence>
<keyword evidence="10" id="KW-0965">Cell junction</keyword>
<dbReference type="PRINTS" id="PR01384">
    <property type="entry name" value="CLAUDIN11"/>
</dbReference>
<dbReference type="Proteomes" id="UP000010552">
    <property type="component" value="Unassembled WGS sequence"/>
</dbReference>
<evidence type="ECO:0000256" key="6">
    <source>
        <dbReference type="ARBA" id="ARBA00022427"/>
    </source>
</evidence>
<organism evidence="15 16">
    <name type="scientific">Pteropus alecto</name>
    <name type="common">Black flying fox</name>
    <dbReference type="NCBI Taxonomy" id="9402"/>
    <lineage>
        <taxon>Eukaryota</taxon>
        <taxon>Metazoa</taxon>
        <taxon>Chordata</taxon>
        <taxon>Craniata</taxon>
        <taxon>Vertebrata</taxon>
        <taxon>Euteleostomi</taxon>
        <taxon>Mammalia</taxon>
        <taxon>Eutheria</taxon>
        <taxon>Laurasiatheria</taxon>
        <taxon>Chiroptera</taxon>
        <taxon>Yinpterochiroptera</taxon>
        <taxon>Pteropodoidea</taxon>
        <taxon>Pteropodidae</taxon>
        <taxon>Pteropodinae</taxon>
        <taxon>Pteropus</taxon>
    </lineage>
</organism>
<evidence type="ECO:0000313" key="15">
    <source>
        <dbReference type="EMBL" id="ELK13599.1"/>
    </source>
</evidence>
<comment type="function">
    <text evidence="1">Plays a major role in tight junction-specific obliteration of the intercellular space, through calcium-independent cell-adhesion activity.</text>
</comment>
<keyword evidence="9 14" id="KW-0812">Transmembrane</keyword>
<dbReference type="GO" id="GO:0005198">
    <property type="term" value="F:structural molecule activity"/>
    <property type="evidence" value="ECO:0007669"/>
    <property type="project" value="InterPro"/>
</dbReference>
<comment type="similarity">
    <text evidence="4">Belongs to the claudin family.</text>
</comment>
<comment type="subcellular location">
    <subcellularLocation>
        <location evidence="2">Cell junction</location>
        <location evidence="2">Tight junction</location>
    </subcellularLocation>
    <subcellularLocation>
        <location evidence="3">Cell membrane</location>
        <topology evidence="3">Multi-pass membrane protein</topology>
    </subcellularLocation>
</comment>
<dbReference type="InterPro" id="IPR004031">
    <property type="entry name" value="PMP22/EMP/MP20/Claudin"/>
</dbReference>
<dbReference type="STRING" id="9402.L5KP85"/>
<dbReference type="InterPro" id="IPR006187">
    <property type="entry name" value="Claudin"/>
</dbReference>
<keyword evidence="12 14" id="KW-0472">Membrane</keyword>
<dbReference type="GO" id="GO:0005886">
    <property type="term" value="C:plasma membrane"/>
    <property type="evidence" value="ECO:0007669"/>
    <property type="project" value="UniProtKB-SubCell"/>
</dbReference>
<evidence type="ECO:0000256" key="14">
    <source>
        <dbReference type="SAM" id="Phobius"/>
    </source>
</evidence>
<evidence type="ECO:0000256" key="10">
    <source>
        <dbReference type="ARBA" id="ARBA00022949"/>
    </source>
</evidence>
<keyword evidence="16" id="KW-1185">Reference proteome</keyword>
<evidence type="ECO:0000256" key="4">
    <source>
        <dbReference type="ARBA" id="ARBA00008295"/>
    </source>
</evidence>
<evidence type="ECO:0000256" key="3">
    <source>
        <dbReference type="ARBA" id="ARBA00004651"/>
    </source>
</evidence>
<dbReference type="FunCoup" id="L5KP85">
    <property type="interactions" value="333"/>
</dbReference>
<reference evidence="16" key="1">
    <citation type="journal article" date="2013" name="Science">
        <title>Comparative analysis of bat genomes provides insight into the evolution of flight and immunity.</title>
        <authorList>
            <person name="Zhang G."/>
            <person name="Cowled C."/>
            <person name="Shi Z."/>
            <person name="Huang Z."/>
            <person name="Bishop-Lilly K.A."/>
            <person name="Fang X."/>
            <person name="Wynne J.W."/>
            <person name="Xiong Z."/>
            <person name="Baker M.L."/>
            <person name="Zhao W."/>
            <person name="Tachedjian M."/>
            <person name="Zhu Y."/>
            <person name="Zhou P."/>
            <person name="Jiang X."/>
            <person name="Ng J."/>
            <person name="Yang L."/>
            <person name="Wu L."/>
            <person name="Xiao J."/>
            <person name="Feng Y."/>
            <person name="Chen Y."/>
            <person name="Sun X."/>
            <person name="Zhang Y."/>
            <person name="Marsh G.A."/>
            <person name="Crameri G."/>
            <person name="Broder C.C."/>
            <person name="Frey K.G."/>
            <person name="Wang L.F."/>
            <person name="Wang J."/>
        </authorList>
    </citation>
    <scope>NUCLEOTIDE SEQUENCE [LARGE SCALE GENOMIC DNA]</scope>
</reference>
<dbReference type="PROSITE" id="PS01346">
    <property type="entry name" value="CLAUDIN"/>
    <property type="match status" value="1"/>
</dbReference>
<dbReference type="InterPro" id="IPR017974">
    <property type="entry name" value="Claudin_CS"/>
</dbReference>
<comment type="subunit">
    <text evidence="13">Interacts with tetraspanin-3/TSPAN3. Interacts with OCLN.</text>
</comment>
<evidence type="ECO:0000256" key="5">
    <source>
        <dbReference type="ARBA" id="ARBA00022050"/>
    </source>
</evidence>
<dbReference type="Gene3D" id="1.20.140.150">
    <property type="match status" value="1"/>
</dbReference>
<dbReference type="InterPro" id="IPR003555">
    <property type="entry name" value="Claudin11"/>
</dbReference>
<dbReference type="AlphaFoldDB" id="L5KP85"/>
<evidence type="ECO:0000256" key="12">
    <source>
        <dbReference type="ARBA" id="ARBA00023136"/>
    </source>
</evidence>
<sequence length="254" mass="26766">MVATCLQVVGFVTSFVGWIGIIVTTSTNDWVVTCGYTIPTCRKLDELGSKGLWADCVMATGLYHCKPLVDILILPGYVQACRALMIAASVLGLPAILLLLTVLPCIRMGHEPGVAKYRRAQLAGVMLILLEMPVLGLCWVLGVTVSAPPAVWSMIKGDQGARGFGGLGAGNCVEANLALCAIVATIWFPVCAHRETTIVSFGYSLYAGWIGAVLCLVGGCVIVCCSGDAQSFGENRFYYSSGSSSPTHAKSAHV</sequence>
<feature type="transmembrane region" description="Helical" evidence="14">
    <location>
        <begin position="83"/>
        <end position="103"/>
    </location>
</feature>
<dbReference type="GO" id="GO:0005923">
    <property type="term" value="C:bicellular tight junction"/>
    <property type="evidence" value="ECO:0007669"/>
    <property type="project" value="UniProtKB-SubCell"/>
</dbReference>
<protein>
    <recommendedName>
        <fullName evidence="5">Claudin-11</fullName>
    </recommendedName>
</protein>
<evidence type="ECO:0000256" key="8">
    <source>
        <dbReference type="ARBA" id="ARBA00022553"/>
    </source>
</evidence>
<keyword evidence="7" id="KW-1003">Cell membrane</keyword>
<dbReference type="EMBL" id="KB030623">
    <property type="protein sequence ID" value="ELK13599.1"/>
    <property type="molecule type" value="Genomic_DNA"/>
</dbReference>
<keyword evidence="11 14" id="KW-1133">Transmembrane helix</keyword>